<dbReference type="InterPro" id="IPR039776">
    <property type="entry name" value="Pds5"/>
</dbReference>
<feature type="compositionally biased region" description="Polar residues" evidence="8">
    <location>
        <begin position="350"/>
        <end position="371"/>
    </location>
</feature>
<feature type="compositionally biased region" description="Basic and acidic residues" evidence="8">
    <location>
        <begin position="926"/>
        <end position="935"/>
    </location>
</feature>
<dbReference type="GO" id="GO:0005634">
    <property type="term" value="C:nucleus"/>
    <property type="evidence" value="ECO:0007669"/>
    <property type="project" value="UniProtKB-SubCell"/>
</dbReference>
<feature type="compositionally biased region" description="Basic and acidic residues" evidence="8">
    <location>
        <begin position="593"/>
        <end position="606"/>
    </location>
</feature>
<evidence type="ECO:0000256" key="3">
    <source>
        <dbReference type="ARBA" id="ARBA00022763"/>
    </source>
</evidence>
<name>A0A9D5D5K7_9LILI</name>
<evidence type="ECO:0000313" key="11">
    <source>
        <dbReference type="Proteomes" id="UP001085076"/>
    </source>
</evidence>
<keyword evidence="4" id="KW-0498">Mitosis</keyword>
<evidence type="ECO:0000256" key="1">
    <source>
        <dbReference type="ARBA" id="ARBA00004123"/>
    </source>
</evidence>
<feature type="domain" description="Tudor" evidence="9">
    <location>
        <begin position="630"/>
        <end position="688"/>
    </location>
</feature>
<feature type="compositionally biased region" description="Basic and acidic residues" evidence="8">
    <location>
        <begin position="796"/>
        <end position="810"/>
    </location>
</feature>
<dbReference type="GO" id="GO:0007064">
    <property type="term" value="P:mitotic sister chromatid cohesion"/>
    <property type="evidence" value="ECO:0007669"/>
    <property type="project" value="InterPro"/>
</dbReference>
<feature type="compositionally biased region" description="Basic and acidic residues" evidence="8">
    <location>
        <begin position="524"/>
        <end position="534"/>
    </location>
</feature>
<dbReference type="EMBL" id="JAGGNH010000001">
    <property type="protein sequence ID" value="KAJ0984877.1"/>
    <property type="molecule type" value="Genomic_DNA"/>
</dbReference>
<evidence type="ECO:0000313" key="10">
    <source>
        <dbReference type="EMBL" id="KAJ0984877.1"/>
    </source>
</evidence>
<keyword evidence="6" id="KW-0539">Nucleus</keyword>
<dbReference type="GO" id="GO:0000785">
    <property type="term" value="C:chromatin"/>
    <property type="evidence" value="ECO:0007669"/>
    <property type="project" value="TreeGrafter"/>
</dbReference>
<keyword evidence="11" id="KW-1185">Reference proteome</keyword>
<comment type="subcellular location">
    <subcellularLocation>
        <location evidence="1">Nucleus</location>
    </subcellularLocation>
</comment>
<evidence type="ECO:0000256" key="7">
    <source>
        <dbReference type="ARBA" id="ARBA00023306"/>
    </source>
</evidence>
<dbReference type="Gene3D" id="2.30.30.140">
    <property type="match status" value="1"/>
</dbReference>
<reference evidence="10" key="2">
    <citation type="journal article" date="2022" name="Hortic Res">
        <title>The genome of Dioscorea zingiberensis sheds light on the biosynthesis, origin and evolution of the medicinally important diosgenin saponins.</title>
        <authorList>
            <person name="Li Y."/>
            <person name="Tan C."/>
            <person name="Li Z."/>
            <person name="Guo J."/>
            <person name="Li S."/>
            <person name="Chen X."/>
            <person name="Wang C."/>
            <person name="Dai X."/>
            <person name="Yang H."/>
            <person name="Song W."/>
            <person name="Hou L."/>
            <person name="Xu J."/>
            <person name="Tong Z."/>
            <person name="Xu A."/>
            <person name="Yuan X."/>
            <person name="Wang W."/>
            <person name="Yang Q."/>
            <person name="Chen L."/>
            <person name="Sun Z."/>
            <person name="Wang K."/>
            <person name="Pan B."/>
            <person name="Chen J."/>
            <person name="Bao Y."/>
            <person name="Liu F."/>
            <person name="Qi X."/>
            <person name="Gang D.R."/>
            <person name="Wen J."/>
            <person name="Li J."/>
        </authorList>
    </citation>
    <scope>NUCLEOTIDE SEQUENCE</scope>
    <source>
        <strain evidence="10">Dzin_1.0</strain>
    </source>
</reference>
<evidence type="ECO:0000256" key="5">
    <source>
        <dbReference type="ARBA" id="ARBA00023204"/>
    </source>
</evidence>
<dbReference type="GO" id="GO:0006281">
    <property type="term" value="P:DNA repair"/>
    <property type="evidence" value="ECO:0007669"/>
    <property type="project" value="UniProtKB-KW"/>
</dbReference>
<dbReference type="Proteomes" id="UP001085076">
    <property type="component" value="Miscellaneous, Linkage group lg01"/>
</dbReference>
<evidence type="ECO:0000256" key="6">
    <source>
        <dbReference type="ARBA" id="ARBA00023242"/>
    </source>
</evidence>
<feature type="region of interest" description="Disordered" evidence="8">
    <location>
        <begin position="262"/>
        <end position="629"/>
    </location>
</feature>
<feature type="compositionally biased region" description="Basic and acidic residues" evidence="8">
    <location>
        <begin position="289"/>
        <end position="309"/>
    </location>
</feature>
<proteinExistence type="predicted"/>
<evidence type="ECO:0000259" key="9">
    <source>
        <dbReference type="SMART" id="SM00333"/>
    </source>
</evidence>
<dbReference type="GO" id="GO:0035825">
    <property type="term" value="P:homologous recombination"/>
    <property type="evidence" value="ECO:0007669"/>
    <property type="project" value="UniProtKB-ARBA"/>
</dbReference>
<feature type="region of interest" description="Disordered" evidence="8">
    <location>
        <begin position="687"/>
        <end position="950"/>
    </location>
</feature>
<dbReference type="InterPro" id="IPR002999">
    <property type="entry name" value="Tudor"/>
</dbReference>
<feature type="compositionally biased region" description="Polar residues" evidence="8">
    <location>
        <begin position="846"/>
        <end position="872"/>
    </location>
</feature>
<dbReference type="OrthoDB" id="200660at2759"/>
<dbReference type="SUPFAM" id="SSF48371">
    <property type="entry name" value="ARM repeat"/>
    <property type="match status" value="1"/>
</dbReference>
<feature type="compositionally biased region" description="Basic and acidic residues" evidence="8">
    <location>
        <begin position="268"/>
        <end position="281"/>
    </location>
</feature>
<feature type="compositionally biased region" description="Low complexity" evidence="8">
    <location>
        <begin position="763"/>
        <end position="777"/>
    </location>
</feature>
<keyword evidence="7" id="KW-0131">Cell cycle</keyword>
<keyword evidence="5" id="KW-0234">DNA repair</keyword>
<feature type="compositionally biased region" description="Basic and acidic residues" evidence="8">
    <location>
        <begin position="471"/>
        <end position="496"/>
    </location>
</feature>
<reference evidence="10" key="1">
    <citation type="submission" date="2021-03" db="EMBL/GenBank/DDBJ databases">
        <authorList>
            <person name="Li Z."/>
            <person name="Yang C."/>
        </authorList>
    </citation>
    <scope>NUCLEOTIDE SEQUENCE</scope>
    <source>
        <strain evidence="10">Dzin_1.0</strain>
        <tissue evidence="10">Leaf</tissue>
    </source>
</reference>
<dbReference type="InterPro" id="IPR016024">
    <property type="entry name" value="ARM-type_fold"/>
</dbReference>
<accession>A0A9D5D5K7</accession>
<dbReference type="PANTHER" id="PTHR12663:SF3">
    <property type="entry name" value="SISTER CHROMATID COHESION PROTEIN PDS5 HOMOLOG C"/>
    <property type="match status" value="1"/>
</dbReference>
<dbReference type="SUPFAM" id="SSF63748">
    <property type="entry name" value="Tudor/PWWP/MBT"/>
    <property type="match status" value="1"/>
</dbReference>
<comment type="caution">
    <text evidence="10">The sequence shown here is derived from an EMBL/GenBank/DDBJ whole genome shotgun (WGS) entry which is preliminary data.</text>
</comment>
<evidence type="ECO:0000256" key="8">
    <source>
        <dbReference type="SAM" id="MobiDB-lite"/>
    </source>
</evidence>
<evidence type="ECO:0000256" key="4">
    <source>
        <dbReference type="ARBA" id="ARBA00022776"/>
    </source>
</evidence>
<dbReference type="CDD" id="cd20404">
    <property type="entry name" value="Tudor_Agenet_AtEML-like"/>
    <property type="match status" value="1"/>
</dbReference>
<keyword evidence="2" id="KW-0132">Cell division</keyword>
<dbReference type="SMART" id="SM00333">
    <property type="entry name" value="TUDOR"/>
    <property type="match status" value="1"/>
</dbReference>
<gene>
    <name evidence="10" type="ORF">J5N97_003233</name>
</gene>
<keyword evidence="3" id="KW-0227">DNA damage</keyword>
<protein>
    <recommendedName>
        <fullName evidence="9">Tudor domain-containing protein</fullName>
    </recommendedName>
</protein>
<feature type="compositionally biased region" description="Basic and acidic residues" evidence="8">
    <location>
        <begin position="541"/>
        <end position="560"/>
    </location>
</feature>
<feature type="compositionally biased region" description="Basic and acidic residues" evidence="8">
    <location>
        <begin position="373"/>
        <end position="385"/>
    </location>
</feature>
<organism evidence="10 11">
    <name type="scientific">Dioscorea zingiberensis</name>
    <dbReference type="NCBI Taxonomy" id="325984"/>
    <lineage>
        <taxon>Eukaryota</taxon>
        <taxon>Viridiplantae</taxon>
        <taxon>Streptophyta</taxon>
        <taxon>Embryophyta</taxon>
        <taxon>Tracheophyta</taxon>
        <taxon>Spermatophyta</taxon>
        <taxon>Magnoliopsida</taxon>
        <taxon>Liliopsida</taxon>
        <taxon>Dioscoreales</taxon>
        <taxon>Dioscoreaceae</taxon>
        <taxon>Dioscorea</taxon>
    </lineage>
</organism>
<evidence type="ECO:0000256" key="2">
    <source>
        <dbReference type="ARBA" id="ARBA00022618"/>
    </source>
</evidence>
<dbReference type="GO" id="GO:0051301">
    <property type="term" value="P:cell division"/>
    <property type="evidence" value="ECO:0007669"/>
    <property type="project" value="UniProtKB-KW"/>
</dbReference>
<dbReference type="Pfam" id="PF20168">
    <property type="entry name" value="PDS5"/>
    <property type="match status" value="1"/>
</dbReference>
<sequence length="950" mass="103083">MADAEKELEDRLLEVGNRLASPPSDVDELLELLDQTEGFLVRVDQSPSPSMSAALSPVINALVSEDLFKHLDLNVKVGVASCISEITRITAPEAPYDDDSMKVVFQKIVETFEKLDEMSSQSYVKRVSILETVAKVRSCVVMLDLECDALILEMFHHFLKTIGSNHSEKVFSSMETIMTLVLEESEDISSDLLSCLVAHAKKNSEDVLPTTRRLAEKVIANCGTRLKPYLVEEVQSMGAPLSEYSDIVTTICQGSSEAHAGLHSSRVHMAEDSKVSDRTISDDLPQGPELREPEVGYPEKNDTATEKSRKLVMSNGTDQIVKIGDVDSMGQPKFQEQKPENSETEAVETDISNHSTKMQIGCKTSSSNPVNEGTDHSQVDSDKEASGIPNRSKSPIKEADSSISDCPSGKETEAAASTQSDKKDIQPLAHLENGAVQMTSPTVNADVPVAPRPKRGRPPGSKMGAKGGGRTPDKTSASKDVGLKRDADFADNSEGKSKRRSGKRVHVESATDGEMPTTGTPLNKDADIKIETGVKHSKQTGKKEVPRKFPEVGSSGEHKSNIKHQKGKAFLEEDASEEMSLKDMISKKSASKMLKDQSHLLDSDKTKARRKRASGLDEASETEDRKTDLGEELVGSKVKVWWPDDNEFYGGIIDSFNPVTKQHTVLYDDGDVEVLFLKDEQWKLIGSGSAKEGGRAKEALSLDGSLEGKRNKKLKSSDSGLKQAKEGVPENSDSVSRGKSQPDGDESSSKQATVVKRPRGRPKGSSSKTKTLKSTSGKSKEKLSPKFPESGSAANKLKEEQPEKDTKDDSSETISDDTPMRSMKSKYETPRAGSNPKGDAPKTGTKVKNANSKSAVKSDNDAIDTTSNTPNIDVNADKEQNEVTPKTGRKRKATRTPTSDGKHDVNGSKLKVKSKAEETESAIGKKPADSEKGRESSAVSGKNQRRKGHS</sequence>
<dbReference type="PANTHER" id="PTHR12663">
    <property type="entry name" value="ANDROGEN INDUCED INHIBITOR OF PROLIFERATION AS3 / PDS5-RELATED"/>
    <property type="match status" value="1"/>
</dbReference>
<dbReference type="AlphaFoldDB" id="A0A9D5D5K7"/>